<dbReference type="AlphaFoldDB" id="A0A9Q0E254"/>
<evidence type="ECO:0008006" key="4">
    <source>
        <dbReference type="Google" id="ProtNLM"/>
    </source>
</evidence>
<dbReference type="SUPFAM" id="SSF48726">
    <property type="entry name" value="Immunoglobulin"/>
    <property type="match status" value="1"/>
</dbReference>
<proteinExistence type="predicted"/>
<evidence type="ECO:0000313" key="2">
    <source>
        <dbReference type="EMBL" id="KAJ3598568.1"/>
    </source>
</evidence>
<organism evidence="2 3">
    <name type="scientific">Muraenolepis orangiensis</name>
    <name type="common">Patagonian moray cod</name>
    <dbReference type="NCBI Taxonomy" id="630683"/>
    <lineage>
        <taxon>Eukaryota</taxon>
        <taxon>Metazoa</taxon>
        <taxon>Chordata</taxon>
        <taxon>Craniata</taxon>
        <taxon>Vertebrata</taxon>
        <taxon>Euteleostomi</taxon>
        <taxon>Actinopterygii</taxon>
        <taxon>Neopterygii</taxon>
        <taxon>Teleostei</taxon>
        <taxon>Neoteleostei</taxon>
        <taxon>Acanthomorphata</taxon>
        <taxon>Zeiogadaria</taxon>
        <taxon>Gadariae</taxon>
        <taxon>Gadiformes</taxon>
        <taxon>Muraenolepidoidei</taxon>
        <taxon>Muraenolepididae</taxon>
        <taxon>Muraenolepis</taxon>
    </lineage>
</organism>
<gene>
    <name evidence="2" type="ORF">NHX12_002077</name>
</gene>
<dbReference type="Proteomes" id="UP001148018">
    <property type="component" value="Unassembled WGS sequence"/>
</dbReference>
<evidence type="ECO:0000256" key="1">
    <source>
        <dbReference type="SAM" id="MobiDB-lite"/>
    </source>
</evidence>
<name>A0A9Q0E254_9TELE</name>
<dbReference type="OrthoDB" id="10012075at2759"/>
<protein>
    <recommendedName>
        <fullName evidence="4">Ig-like domain-containing protein</fullName>
    </recommendedName>
</protein>
<feature type="region of interest" description="Disordered" evidence="1">
    <location>
        <begin position="96"/>
        <end position="126"/>
    </location>
</feature>
<sequence>MLVQVGTGQVLHRPSLEASQRGRYLCQARNPLGEHNASALLQMEETTLGKTFVFGLSGGGVTVFATLGIVLAHDSQEGEIAYSTIGNFRETRPVKHRDSNVNLKEQPFESPEAGEAGGQHVTYSTV</sequence>
<accession>A0A9Q0E254</accession>
<dbReference type="InterPro" id="IPR036179">
    <property type="entry name" value="Ig-like_dom_sf"/>
</dbReference>
<dbReference type="EMBL" id="JANIIK010000109">
    <property type="protein sequence ID" value="KAJ3598568.1"/>
    <property type="molecule type" value="Genomic_DNA"/>
</dbReference>
<keyword evidence="3" id="KW-1185">Reference proteome</keyword>
<evidence type="ECO:0000313" key="3">
    <source>
        <dbReference type="Proteomes" id="UP001148018"/>
    </source>
</evidence>
<comment type="caution">
    <text evidence="2">The sequence shown here is derived from an EMBL/GenBank/DDBJ whole genome shotgun (WGS) entry which is preliminary data.</text>
</comment>
<reference evidence="2" key="1">
    <citation type="submission" date="2022-07" db="EMBL/GenBank/DDBJ databases">
        <title>Chromosome-level genome of Muraenolepis orangiensis.</title>
        <authorList>
            <person name="Kim J."/>
        </authorList>
    </citation>
    <scope>NUCLEOTIDE SEQUENCE</scope>
    <source>
        <strain evidence="2">KU_S4_2022</strain>
        <tissue evidence="2">Muscle</tissue>
    </source>
</reference>